<evidence type="ECO:0000313" key="2">
    <source>
        <dbReference type="EMBL" id="KAF9441692.1"/>
    </source>
</evidence>
<comment type="caution">
    <text evidence="2">The sequence shown here is derived from an EMBL/GenBank/DDBJ whole genome shotgun (WGS) entry which is preliminary data.</text>
</comment>
<sequence>MEPSTPTHAFSKAALQTPAPSHEASMPPPPPTTAATLPAAAASSALASPSPPFVHGPPCAPVQTPAQAQQPVLSKCLK</sequence>
<evidence type="ECO:0000313" key="3">
    <source>
        <dbReference type="Proteomes" id="UP000807342"/>
    </source>
</evidence>
<dbReference type="Proteomes" id="UP000807342">
    <property type="component" value="Unassembled WGS sequence"/>
</dbReference>
<proteinExistence type="predicted"/>
<protein>
    <submittedName>
        <fullName evidence="2">Uncharacterized protein</fullName>
    </submittedName>
</protein>
<feature type="compositionally biased region" description="Pro residues" evidence="1">
    <location>
        <begin position="49"/>
        <end position="60"/>
    </location>
</feature>
<feature type="region of interest" description="Disordered" evidence="1">
    <location>
        <begin position="1"/>
        <end position="78"/>
    </location>
</feature>
<organism evidence="2 3">
    <name type="scientific">Macrolepiota fuliginosa MF-IS2</name>
    <dbReference type="NCBI Taxonomy" id="1400762"/>
    <lineage>
        <taxon>Eukaryota</taxon>
        <taxon>Fungi</taxon>
        <taxon>Dikarya</taxon>
        <taxon>Basidiomycota</taxon>
        <taxon>Agaricomycotina</taxon>
        <taxon>Agaricomycetes</taxon>
        <taxon>Agaricomycetidae</taxon>
        <taxon>Agaricales</taxon>
        <taxon>Agaricineae</taxon>
        <taxon>Agaricaceae</taxon>
        <taxon>Macrolepiota</taxon>
    </lineage>
</organism>
<gene>
    <name evidence="2" type="ORF">P691DRAFT_765997</name>
</gene>
<reference evidence="2" key="1">
    <citation type="submission" date="2020-11" db="EMBL/GenBank/DDBJ databases">
        <authorList>
            <consortium name="DOE Joint Genome Institute"/>
            <person name="Ahrendt S."/>
            <person name="Riley R."/>
            <person name="Andreopoulos W."/>
            <person name="Labutti K."/>
            <person name="Pangilinan J."/>
            <person name="Ruiz-Duenas F.J."/>
            <person name="Barrasa J.M."/>
            <person name="Sanchez-Garcia M."/>
            <person name="Camarero S."/>
            <person name="Miyauchi S."/>
            <person name="Serrano A."/>
            <person name="Linde D."/>
            <person name="Babiker R."/>
            <person name="Drula E."/>
            <person name="Ayuso-Fernandez I."/>
            <person name="Pacheco R."/>
            <person name="Padilla G."/>
            <person name="Ferreira P."/>
            <person name="Barriuso J."/>
            <person name="Kellner H."/>
            <person name="Castanera R."/>
            <person name="Alfaro M."/>
            <person name="Ramirez L."/>
            <person name="Pisabarro A.G."/>
            <person name="Kuo A."/>
            <person name="Tritt A."/>
            <person name="Lipzen A."/>
            <person name="He G."/>
            <person name="Yan M."/>
            <person name="Ng V."/>
            <person name="Cullen D."/>
            <person name="Martin F."/>
            <person name="Rosso M.-N."/>
            <person name="Henrissat B."/>
            <person name="Hibbett D."/>
            <person name="Martinez A.T."/>
            <person name="Grigoriev I.V."/>
        </authorList>
    </citation>
    <scope>NUCLEOTIDE SEQUENCE</scope>
    <source>
        <strain evidence="2">MF-IS2</strain>
    </source>
</reference>
<dbReference type="AlphaFoldDB" id="A0A9P5WZZ9"/>
<dbReference type="EMBL" id="MU151816">
    <property type="protein sequence ID" value="KAF9441692.1"/>
    <property type="molecule type" value="Genomic_DNA"/>
</dbReference>
<keyword evidence="3" id="KW-1185">Reference proteome</keyword>
<feature type="compositionally biased region" description="Low complexity" evidence="1">
    <location>
        <begin position="33"/>
        <end position="48"/>
    </location>
</feature>
<name>A0A9P5WZZ9_9AGAR</name>
<accession>A0A9P5WZZ9</accession>
<feature type="compositionally biased region" description="Low complexity" evidence="1">
    <location>
        <begin position="61"/>
        <end position="71"/>
    </location>
</feature>
<evidence type="ECO:0000256" key="1">
    <source>
        <dbReference type="SAM" id="MobiDB-lite"/>
    </source>
</evidence>